<sequence length="354" mass="41304">MFKYIVNYNIMDNIFDKYKNSGLTGLVNIGNTCYLNSCLQLLSHTYELNNFLDSNKRQLNKNNEAKIYTEWNSLRNMMWSENCTIAPYGFVKSVQEIAKTKGYEMFTGFAQNDVFEFLLFIIDCLHETLKREVEMKINGTVKNNKDILAKKCYKMMQNMYKEEYSEILNIFYGISVTQIKDYITNDILSIAPEPFSILSLSIPKNIDCTIEDCLDEYTNSEYLIDDNQWYNDKIEEKQDAIKNIVFWSLPNVLIIELKRYNNSQQKIHTLVTTPLTNLDLSKYVSGYNSDGYTYDLFGTGNHSGNVYGGHYTANIKNANGKWYSFNDTLINEISENRVITAHTYCLFYRKKNKD</sequence>
<evidence type="ECO:0000259" key="1">
    <source>
        <dbReference type="PROSITE" id="PS50235"/>
    </source>
</evidence>
<dbReference type="InterPro" id="IPR001394">
    <property type="entry name" value="Peptidase_C19_UCH"/>
</dbReference>
<dbReference type="SUPFAM" id="SSF54001">
    <property type="entry name" value="Cysteine proteinases"/>
    <property type="match status" value="1"/>
</dbReference>
<dbReference type="OrthoDB" id="8303at10239"/>
<dbReference type="Proteomes" id="UP000203826">
    <property type="component" value="Segment"/>
</dbReference>
<dbReference type="GO" id="GO:0016579">
    <property type="term" value="P:protein deubiquitination"/>
    <property type="evidence" value="ECO:0007669"/>
    <property type="project" value="InterPro"/>
</dbReference>
<feature type="domain" description="USP" evidence="1">
    <location>
        <begin position="24"/>
        <end position="351"/>
    </location>
</feature>
<dbReference type="Gene3D" id="3.90.70.10">
    <property type="entry name" value="Cysteine proteinases"/>
    <property type="match status" value="1"/>
</dbReference>
<dbReference type="PANTHER" id="PTHR21646">
    <property type="entry name" value="UBIQUITIN CARBOXYL-TERMINAL HYDROLASE"/>
    <property type="match status" value="1"/>
</dbReference>
<proteinExistence type="predicted"/>
<reference evidence="2 3" key="1">
    <citation type="journal article" date="2015" name="Genome Announc.">
        <title>The 474-Kilobase-Pair Complete Genome Sequence of CeV-01B, a Virus Infecting Haptolina (Chrysochromulina) ericina (Prymnesiophyceae).</title>
        <authorList>
            <person name="Gallot-Lavallee L."/>
            <person name="Pagarete A."/>
            <person name="Legendre M."/>
            <person name="Santini S."/>
            <person name="Sandaa R.A."/>
            <person name="Himmelbauer H."/>
            <person name="Ogata H."/>
            <person name="Bratbak G."/>
            <person name="Claverie J.M."/>
        </authorList>
    </citation>
    <scope>NUCLEOTIDE SEQUENCE [LARGE SCALE GENOMIC DNA]</scope>
    <source>
        <strain evidence="2">CeV-01B</strain>
    </source>
</reference>
<dbReference type="KEGG" id="vg:26049227"/>
<dbReference type="InterPro" id="IPR038765">
    <property type="entry name" value="Papain-like_cys_pep_sf"/>
</dbReference>
<dbReference type="CDD" id="cd02674">
    <property type="entry name" value="Peptidase_C19R"/>
    <property type="match status" value="1"/>
</dbReference>
<dbReference type="Pfam" id="PF00443">
    <property type="entry name" value="UCH"/>
    <property type="match status" value="1"/>
</dbReference>
<evidence type="ECO:0000313" key="2">
    <source>
        <dbReference type="EMBL" id="ALH23266.1"/>
    </source>
</evidence>
<dbReference type="InterPro" id="IPR028889">
    <property type="entry name" value="USP"/>
</dbReference>
<dbReference type="PROSITE" id="PS00972">
    <property type="entry name" value="USP_1"/>
    <property type="match status" value="1"/>
</dbReference>
<dbReference type="InterPro" id="IPR018200">
    <property type="entry name" value="USP_CS"/>
</dbReference>
<dbReference type="PROSITE" id="PS50235">
    <property type="entry name" value="USP_3"/>
    <property type="match status" value="1"/>
</dbReference>
<protein>
    <submittedName>
        <fullName evidence="2">Ubiquitin specific peptidase C19</fullName>
    </submittedName>
</protein>
<keyword evidence="3" id="KW-1185">Reference proteome</keyword>
<accession>A0A0N9QQZ6</accession>
<dbReference type="GO" id="GO:0004843">
    <property type="term" value="F:cysteine-type deubiquitinase activity"/>
    <property type="evidence" value="ECO:0007669"/>
    <property type="project" value="InterPro"/>
</dbReference>
<organism evidence="2 3">
    <name type="scientific">Chrysochromulina ericina virus CeV-01B</name>
    <dbReference type="NCBI Taxonomy" id="3070830"/>
    <lineage>
        <taxon>Viruses</taxon>
        <taxon>Varidnaviria</taxon>
        <taxon>Bamfordvirae</taxon>
        <taxon>Nucleocytoviricota</taxon>
        <taxon>Megaviricetes</taxon>
        <taxon>Imitervirales</taxon>
        <taxon>Mesomimiviridae</taxon>
        <taxon>Tethysvirus</taxon>
        <taxon>Tethysvirus raunefjordenense</taxon>
    </lineage>
</organism>
<dbReference type="PROSITE" id="PS00973">
    <property type="entry name" value="USP_2"/>
    <property type="match status" value="1"/>
</dbReference>
<name>A0A0N9QQZ6_9VIRU</name>
<evidence type="ECO:0000313" key="3">
    <source>
        <dbReference type="Proteomes" id="UP000203826"/>
    </source>
</evidence>
<gene>
    <name evidence="2" type="ORF">ceV_360</name>
</gene>
<dbReference type="EMBL" id="KT820662">
    <property type="protein sequence ID" value="ALH23266.1"/>
    <property type="molecule type" value="Genomic_DNA"/>
</dbReference>
<dbReference type="InterPro" id="IPR050185">
    <property type="entry name" value="Ub_carboxyl-term_hydrolase"/>
</dbReference>